<dbReference type="AlphaFoldDB" id="A0A8J7TMZ0"/>
<gene>
    <name evidence="2" type="ORF">J0M35_17955</name>
</gene>
<dbReference type="Gene3D" id="1.20.1290.10">
    <property type="entry name" value="AhpD-like"/>
    <property type="match status" value="1"/>
</dbReference>
<name>A0A8J7TMZ0_9BACT</name>
<feature type="domain" description="Carboxymuconolactone decarboxylase-like" evidence="1">
    <location>
        <begin position="16"/>
        <end position="98"/>
    </location>
</feature>
<reference evidence="2" key="1">
    <citation type="submission" date="2021-02" db="EMBL/GenBank/DDBJ databases">
        <title>Genome-Resolved Metagenomics of a Microbial Community Performing Photosynthetic Biological Nutrient Removal.</title>
        <authorList>
            <person name="Mcdaniel E.A."/>
        </authorList>
    </citation>
    <scope>NUCLEOTIDE SEQUENCE</scope>
    <source>
        <strain evidence="2">UWPOB_OBS1</strain>
    </source>
</reference>
<dbReference type="SUPFAM" id="SSF69118">
    <property type="entry name" value="AhpD-like"/>
    <property type="match status" value="1"/>
</dbReference>
<comment type="caution">
    <text evidence="2">The sequence shown here is derived from an EMBL/GenBank/DDBJ whole genome shotgun (WGS) entry which is preliminary data.</text>
</comment>
<dbReference type="GO" id="GO:0051920">
    <property type="term" value="F:peroxiredoxin activity"/>
    <property type="evidence" value="ECO:0007669"/>
    <property type="project" value="InterPro"/>
</dbReference>
<dbReference type="Proteomes" id="UP000664277">
    <property type="component" value="Unassembled WGS sequence"/>
</dbReference>
<accession>A0A8J7TMZ0</accession>
<evidence type="ECO:0000259" key="1">
    <source>
        <dbReference type="Pfam" id="PF02627"/>
    </source>
</evidence>
<evidence type="ECO:0000313" key="3">
    <source>
        <dbReference type="Proteomes" id="UP000664277"/>
    </source>
</evidence>
<dbReference type="PANTHER" id="PTHR33930">
    <property type="entry name" value="ALKYL HYDROPEROXIDE REDUCTASE AHPD"/>
    <property type="match status" value="1"/>
</dbReference>
<sequence>MAKLPGRFTAFQKSHPQVFKAYEELGKAAVAGGPLSPREIALVKLAIASGAKMEGALHSHTRRALEAGLDPEEIRHVALLSVTTLGFPNMMAILSWMDDILNSHKED</sequence>
<dbReference type="InterPro" id="IPR029032">
    <property type="entry name" value="AhpD-like"/>
</dbReference>
<proteinExistence type="predicted"/>
<protein>
    <submittedName>
        <fullName evidence="2">Carboxymuconolactone decarboxylase family protein</fullName>
    </submittedName>
</protein>
<evidence type="ECO:0000313" key="2">
    <source>
        <dbReference type="EMBL" id="MBN8662259.1"/>
    </source>
</evidence>
<dbReference type="PANTHER" id="PTHR33930:SF2">
    <property type="entry name" value="BLR3452 PROTEIN"/>
    <property type="match status" value="1"/>
</dbReference>
<organism evidence="2 3">
    <name type="scientific">Candidatus Obscuribacter phosphatis</name>
    <dbReference type="NCBI Taxonomy" id="1906157"/>
    <lineage>
        <taxon>Bacteria</taxon>
        <taxon>Bacillati</taxon>
        <taxon>Candidatus Melainabacteria</taxon>
        <taxon>Candidatus Obscuribacterales</taxon>
        <taxon>Candidatus Obscuribacteraceae</taxon>
        <taxon>Candidatus Obscuribacter</taxon>
    </lineage>
</organism>
<dbReference type="EMBL" id="JAFLCK010000034">
    <property type="protein sequence ID" value="MBN8662259.1"/>
    <property type="molecule type" value="Genomic_DNA"/>
</dbReference>
<dbReference type="InterPro" id="IPR003779">
    <property type="entry name" value="CMD-like"/>
</dbReference>
<dbReference type="Pfam" id="PF02627">
    <property type="entry name" value="CMD"/>
    <property type="match status" value="1"/>
</dbReference>